<dbReference type="Proteomes" id="UP000242469">
    <property type="component" value="Unassembled WGS sequence"/>
</dbReference>
<dbReference type="Pfam" id="PF04339">
    <property type="entry name" value="FemAB_like"/>
    <property type="match status" value="1"/>
</dbReference>
<keyword evidence="2" id="KW-1185">Reference proteome</keyword>
<dbReference type="EMBL" id="FNRJ01000003">
    <property type="protein sequence ID" value="SEA45978.1"/>
    <property type="molecule type" value="Genomic_DNA"/>
</dbReference>
<dbReference type="RefSeq" id="WP_091824505.1">
    <property type="nucleotide sequence ID" value="NZ_FNRJ01000003.1"/>
</dbReference>
<name>A0A1H4BDB1_9GAMM</name>
<organism evidence="1 2">
    <name type="scientific">Marinobacterium iners DSM 11526</name>
    <dbReference type="NCBI Taxonomy" id="1122198"/>
    <lineage>
        <taxon>Bacteria</taxon>
        <taxon>Pseudomonadati</taxon>
        <taxon>Pseudomonadota</taxon>
        <taxon>Gammaproteobacteria</taxon>
        <taxon>Oceanospirillales</taxon>
        <taxon>Oceanospirillaceae</taxon>
        <taxon>Marinobacterium</taxon>
    </lineage>
</organism>
<proteinExistence type="predicted"/>
<dbReference type="OrthoDB" id="9776898at2"/>
<dbReference type="InterPro" id="IPR016181">
    <property type="entry name" value="Acyl_CoA_acyltransferase"/>
</dbReference>
<dbReference type="AlphaFoldDB" id="A0A1H4BDB1"/>
<dbReference type="STRING" id="1122198.SAMN02745729_103265"/>
<dbReference type="SUPFAM" id="SSF55729">
    <property type="entry name" value="Acyl-CoA N-acyltransferases (Nat)"/>
    <property type="match status" value="1"/>
</dbReference>
<evidence type="ECO:0000313" key="1">
    <source>
        <dbReference type="EMBL" id="SEA45978.1"/>
    </source>
</evidence>
<dbReference type="PANTHER" id="PTHR47017:SF1">
    <property type="entry name" value="ACYL-COA"/>
    <property type="match status" value="1"/>
</dbReference>
<sequence>MAKVNLHQSIESIGQPRWNALCGIQYPFLRYEFLHALEASGSVSTATGWQPMHAELLDDDGNPLMLVPLYLKTHSWGEYVFDWAWADAYERHGLNYYPKLLTAVPFTPATGPRFGTHLSPAEVMQQLPALVQSVCSQTHASSWHGLFLPQPELRCAPQPLLHRLGVQYHWFNRDYRDFDDFLDRFSSRKRKAVRRERKKVEQQGISLRRIRGKAITREQLDLFYRFYQMTYLKRGRQGYLAPDFFHRLHQSMPEQLLLILAELEGDAIAAALCFIGEDTLYGRYWGCMEEYDCLHFEACYYQGIEFCIEQGLARFDPGAQGEHKIQRGFEPIATGSLHWIAHPRFEAAIRDFLQQESPAMQEQMEALHGWLPFKQPDVQAQ</sequence>
<evidence type="ECO:0000313" key="2">
    <source>
        <dbReference type="Proteomes" id="UP000242469"/>
    </source>
</evidence>
<dbReference type="PANTHER" id="PTHR47017">
    <property type="entry name" value="ACYL-COA"/>
    <property type="match status" value="1"/>
</dbReference>
<dbReference type="InterPro" id="IPR007434">
    <property type="entry name" value="FemAB-like"/>
</dbReference>
<reference evidence="2" key="1">
    <citation type="submission" date="2016-10" db="EMBL/GenBank/DDBJ databases">
        <authorList>
            <person name="Varghese N."/>
            <person name="Submissions S."/>
        </authorList>
    </citation>
    <scope>NUCLEOTIDE SEQUENCE [LARGE SCALE GENOMIC DNA]</scope>
    <source>
        <strain evidence="2">DSM 11526</strain>
    </source>
</reference>
<accession>A0A1H4BDB1</accession>
<gene>
    <name evidence="1" type="ORF">SAMN02745729_103265</name>
</gene>
<evidence type="ECO:0008006" key="3">
    <source>
        <dbReference type="Google" id="ProtNLM"/>
    </source>
</evidence>
<dbReference type="Gene3D" id="3.40.630.30">
    <property type="match status" value="1"/>
</dbReference>
<protein>
    <recommendedName>
        <fullName evidence="3">Peptidogalycan biosysnthesis/recognition</fullName>
    </recommendedName>
</protein>